<comment type="function">
    <text evidence="3">Component of the exocyst complex.</text>
</comment>
<dbReference type="Proteomes" id="UP000326939">
    <property type="component" value="Chromosome 3"/>
</dbReference>
<comment type="caution">
    <text evidence="6">The sequence shown here is derived from an EMBL/GenBank/DDBJ whole genome shotgun (WGS) entry which is preliminary data.</text>
</comment>
<dbReference type="AlphaFoldDB" id="A0A5N5N9V2"/>
<dbReference type="EMBL" id="VDCV01000003">
    <property type="protein sequence ID" value="KAB5564019.1"/>
    <property type="molecule type" value="Genomic_DNA"/>
</dbReference>
<dbReference type="PANTHER" id="PTHR12542:SF7">
    <property type="entry name" value="EXOCYST SUBUNIT EXO70 FAMILY PROTEIN"/>
    <property type="match status" value="1"/>
</dbReference>
<keyword evidence="2 3" id="KW-0813">Transport</keyword>
<dbReference type="Pfam" id="PF03081">
    <property type="entry name" value="Exo70_C"/>
    <property type="match status" value="1"/>
</dbReference>
<keyword evidence="7" id="KW-1185">Reference proteome</keyword>
<gene>
    <name evidence="6" type="ORF">DKX38_004073</name>
</gene>
<name>A0A5N5N9V2_9ROSI</name>
<evidence type="ECO:0000313" key="6">
    <source>
        <dbReference type="EMBL" id="KAB5564019.1"/>
    </source>
</evidence>
<protein>
    <recommendedName>
        <fullName evidence="3">Exocyst subunit Exo70 family protein</fullName>
    </recommendedName>
</protein>
<dbReference type="InterPro" id="IPR004140">
    <property type="entry name" value="Exo70"/>
</dbReference>
<dbReference type="PANTHER" id="PTHR12542">
    <property type="entry name" value="EXOCYST COMPLEX PROTEIN EXO70"/>
    <property type="match status" value="1"/>
</dbReference>
<dbReference type="Gene3D" id="1.20.1280.170">
    <property type="entry name" value="Exocyst complex component Exo70"/>
    <property type="match status" value="2"/>
</dbReference>
<dbReference type="GO" id="GO:0006887">
    <property type="term" value="P:exocytosis"/>
    <property type="evidence" value="ECO:0007669"/>
    <property type="project" value="UniProtKB-KW"/>
</dbReference>
<sequence length="843" mass="94972">MEPPENYSTATSFSVPFEDAHEIILRWDSTASEEARERMIFDGDRQEVDLYLQAVDEIQKSMSSTSISSDHHDQDSNDNRVNSAIQIAMARLEDEFRNILINHTSPVEVDSLIISGRASSYSSSSWNLFTSSARSSAEFDQEEFGGGDHDDGLDPIQRADSTNSSSSYRSTSSIREIDLIPQEAVADLQSIAKRMISAGCLRECIQVYGSVRKSAMDASFRRLGIEKLSIGDIQRLEWETLETRIRRWIRAAKVCVRILFASEKKLCEEIFYGIGTSIDDACFMETVRGPAIQLFNFAEAISISRRSPEKMFKILDLHDALMGMLPDIDVVFESKSSDSIRVQAAEILSRLTEAVRGILSEFESAVLREPSRVAVPGGTIHPLTRYVMNYISLISDYKQTLIELIMSKPSTGSRYSGDPTTPDMEFAELEGKTPFALHLIWIIVILQFNLEGKSKHYKDASLAHLFMMNNVHYIVQKVKGSPELREMIGDDYLRKLTGKFRQAATSYQRATWVSVLYCLRDEGLHISGSFSSGVSKSALRERFKTFNAMFEEVHRTQATWLIPDSQLREELRISISEKLIPAYRSFLGRFRSHIESGKHPENYIKYSVEDLESAVLDFFEGYPCLGDAMLLNKGLPCALQLFCASSVNLPWIRTSRVLWEDKLDGAASTSPLQQVLCHLMIVPLIRFCLPLISIKLVPNRFQAGFKVALTICGFKFRLGGACYEFLLDIANSLHVGVWTQMLSLEGVVFLPADPEVHRFTLSSLQMRYATQTGLYPSGKRVLASFSSRVLYGITGQLILKLAEMVETSYHLGLELFFEIWLETFLGAFLGVLLIDGIRKRLGS</sequence>
<dbReference type="InterPro" id="IPR046364">
    <property type="entry name" value="Exo70_C"/>
</dbReference>
<evidence type="ECO:0000256" key="1">
    <source>
        <dbReference type="ARBA" id="ARBA00006756"/>
    </source>
</evidence>
<evidence type="ECO:0000313" key="7">
    <source>
        <dbReference type="Proteomes" id="UP000326939"/>
    </source>
</evidence>
<feature type="region of interest" description="Disordered" evidence="4">
    <location>
        <begin position="139"/>
        <end position="169"/>
    </location>
</feature>
<organism evidence="6 7">
    <name type="scientific">Salix brachista</name>
    <dbReference type="NCBI Taxonomy" id="2182728"/>
    <lineage>
        <taxon>Eukaryota</taxon>
        <taxon>Viridiplantae</taxon>
        <taxon>Streptophyta</taxon>
        <taxon>Embryophyta</taxon>
        <taxon>Tracheophyta</taxon>
        <taxon>Spermatophyta</taxon>
        <taxon>Magnoliopsida</taxon>
        <taxon>eudicotyledons</taxon>
        <taxon>Gunneridae</taxon>
        <taxon>Pentapetalae</taxon>
        <taxon>rosids</taxon>
        <taxon>fabids</taxon>
        <taxon>Malpighiales</taxon>
        <taxon>Salicaceae</taxon>
        <taxon>Saliceae</taxon>
        <taxon>Salix</taxon>
    </lineage>
</organism>
<evidence type="ECO:0000256" key="4">
    <source>
        <dbReference type="SAM" id="MobiDB-lite"/>
    </source>
</evidence>
<dbReference type="SUPFAM" id="SSF74788">
    <property type="entry name" value="Cullin repeat-like"/>
    <property type="match status" value="1"/>
</dbReference>
<dbReference type="GO" id="GO:0000145">
    <property type="term" value="C:exocyst"/>
    <property type="evidence" value="ECO:0007669"/>
    <property type="project" value="InterPro"/>
</dbReference>
<feature type="domain" description="Exocyst complex subunit Exo70 C-terminal" evidence="5">
    <location>
        <begin position="247"/>
        <end position="616"/>
    </location>
</feature>
<evidence type="ECO:0000256" key="2">
    <source>
        <dbReference type="ARBA" id="ARBA00022448"/>
    </source>
</evidence>
<dbReference type="Pfam" id="PF20669">
    <property type="entry name" value="Exo70_N"/>
    <property type="match status" value="1"/>
</dbReference>
<comment type="similarity">
    <text evidence="1 3">Belongs to the EXO70 family.</text>
</comment>
<dbReference type="GO" id="GO:0005546">
    <property type="term" value="F:phosphatidylinositol-4,5-bisphosphate binding"/>
    <property type="evidence" value="ECO:0007669"/>
    <property type="project" value="InterPro"/>
</dbReference>
<keyword evidence="3" id="KW-0268">Exocytosis</keyword>
<proteinExistence type="inferred from homology"/>
<evidence type="ECO:0000259" key="5">
    <source>
        <dbReference type="Pfam" id="PF03081"/>
    </source>
</evidence>
<keyword evidence="3" id="KW-0653">Protein transport</keyword>
<dbReference type="InterPro" id="IPR016159">
    <property type="entry name" value="Cullin_repeat-like_dom_sf"/>
</dbReference>
<accession>A0A5N5N9V2</accession>
<dbReference type="GO" id="GO:0015031">
    <property type="term" value="P:protein transport"/>
    <property type="evidence" value="ECO:0007669"/>
    <property type="project" value="UniProtKB-KW"/>
</dbReference>
<evidence type="ECO:0000256" key="3">
    <source>
        <dbReference type="RuleBase" id="RU365026"/>
    </source>
</evidence>
<reference evidence="7" key="1">
    <citation type="journal article" date="2019" name="Gigascience">
        <title>De novo genome assembly of the endangered Acer yangbiense, a plant species with extremely small populations endemic to Yunnan Province, China.</title>
        <authorList>
            <person name="Yang J."/>
            <person name="Wariss H.M."/>
            <person name="Tao L."/>
            <person name="Zhang R."/>
            <person name="Yun Q."/>
            <person name="Hollingsworth P."/>
            <person name="Dao Z."/>
            <person name="Luo G."/>
            <person name="Guo H."/>
            <person name="Ma Y."/>
            <person name="Sun W."/>
        </authorList>
    </citation>
    <scope>NUCLEOTIDE SEQUENCE [LARGE SCALE GENOMIC DNA]</scope>
    <source>
        <strain evidence="7">cv. br00</strain>
    </source>
</reference>